<dbReference type="Gene3D" id="3.30.70.330">
    <property type="match status" value="1"/>
</dbReference>
<dbReference type="EMBL" id="JAAIKR010000016">
    <property type="protein sequence ID" value="MBR9729149.1"/>
    <property type="molecule type" value="Genomic_DNA"/>
</dbReference>
<dbReference type="SUPFAM" id="SSF52540">
    <property type="entry name" value="P-loop containing nucleoside triphosphate hydrolases"/>
    <property type="match status" value="1"/>
</dbReference>
<gene>
    <name evidence="11" type="primary">dbpA</name>
    <name evidence="11" type="ORF">G3R48_14305</name>
</gene>
<organism evidence="11 12">
    <name type="scientific">Shewanella intestini</name>
    <dbReference type="NCBI Taxonomy" id="2017544"/>
    <lineage>
        <taxon>Bacteria</taxon>
        <taxon>Pseudomonadati</taxon>
        <taxon>Pseudomonadota</taxon>
        <taxon>Gammaproteobacteria</taxon>
        <taxon>Alteromonadales</taxon>
        <taxon>Shewanellaceae</taxon>
        <taxon>Shewanella</taxon>
    </lineage>
</organism>
<evidence type="ECO:0000256" key="3">
    <source>
        <dbReference type="ARBA" id="ARBA00022806"/>
    </source>
</evidence>
<dbReference type="InterPro" id="IPR005580">
    <property type="entry name" value="DbpA/CsdA_RNA-bd_dom"/>
</dbReference>
<dbReference type="InterPro" id="IPR014014">
    <property type="entry name" value="RNA_helicase_DEAD_Q_motif"/>
</dbReference>
<dbReference type="Gene3D" id="3.40.50.300">
    <property type="entry name" value="P-loop containing nucleotide triphosphate hydrolases"/>
    <property type="match status" value="2"/>
</dbReference>
<name>A0ABS5I600_9GAMM</name>
<keyword evidence="3 7" id="KW-0347">Helicase</keyword>
<dbReference type="CDD" id="cd18787">
    <property type="entry name" value="SF2_C_DEAD"/>
    <property type="match status" value="1"/>
</dbReference>
<evidence type="ECO:0000256" key="7">
    <source>
        <dbReference type="RuleBase" id="RU000492"/>
    </source>
</evidence>
<comment type="similarity">
    <text evidence="5 7">Belongs to the DEAD box helicase family.</text>
</comment>
<evidence type="ECO:0000313" key="11">
    <source>
        <dbReference type="EMBL" id="MBR9729149.1"/>
    </source>
</evidence>
<dbReference type="CDD" id="cd00268">
    <property type="entry name" value="DEADc"/>
    <property type="match status" value="1"/>
</dbReference>
<dbReference type="SMART" id="SM00490">
    <property type="entry name" value="HELICc"/>
    <property type="match status" value="1"/>
</dbReference>
<dbReference type="NCBIfam" id="NF008744">
    <property type="entry name" value="PRK11776.1"/>
    <property type="match status" value="1"/>
</dbReference>
<keyword evidence="12" id="KW-1185">Reference proteome</keyword>
<dbReference type="Pfam" id="PF00271">
    <property type="entry name" value="Helicase_C"/>
    <property type="match status" value="1"/>
</dbReference>
<dbReference type="GO" id="GO:0003724">
    <property type="term" value="F:RNA helicase activity"/>
    <property type="evidence" value="ECO:0007669"/>
    <property type="project" value="UniProtKB-EC"/>
</dbReference>
<dbReference type="InterPro" id="IPR050079">
    <property type="entry name" value="DEAD_box_RNA_helicase"/>
</dbReference>
<proteinExistence type="inferred from homology"/>
<evidence type="ECO:0000256" key="1">
    <source>
        <dbReference type="ARBA" id="ARBA00022741"/>
    </source>
</evidence>
<dbReference type="InterPro" id="IPR027417">
    <property type="entry name" value="P-loop_NTPase"/>
</dbReference>
<dbReference type="PANTHER" id="PTHR47959">
    <property type="entry name" value="ATP-DEPENDENT RNA HELICASE RHLE-RELATED"/>
    <property type="match status" value="1"/>
</dbReference>
<evidence type="ECO:0000256" key="4">
    <source>
        <dbReference type="ARBA" id="ARBA00022840"/>
    </source>
</evidence>
<dbReference type="InterPro" id="IPR000629">
    <property type="entry name" value="RNA-helicase_DEAD-box_CS"/>
</dbReference>
<dbReference type="InterPro" id="IPR012677">
    <property type="entry name" value="Nucleotide-bd_a/b_plait_sf"/>
</dbReference>
<dbReference type="Pfam" id="PF00270">
    <property type="entry name" value="DEAD"/>
    <property type="match status" value="1"/>
</dbReference>
<dbReference type="InterPro" id="IPR011545">
    <property type="entry name" value="DEAD/DEAH_box_helicase_dom"/>
</dbReference>
<evidence type="ECO:0000313" key="12">
    <source>
        <dbReference type="Proteomes" id="UP000811844"/>
    </source>
</evidence>
<evidence type="ECO:0000256" key="2">
    <source>
        <dbReference type="ARBA" id="ARBA00022801"/>
    </source>
</evidence>
<dbReference type="PROSITE" id="PS51192">
    <property type="entry name" value="HELICASE_ATP_BIND_1"/>
    <property type="match status" value="1"/>
</dbReference>
<comment type="caution">
    <text evidence="11">The sequence shown here is derived from an EMBL/GenBank/DDBJ whole genome shotgun (WGS) entry which is preliminary data.</text>
</comment>
<dbReference type="PANTHER" id="PTHR47959:SF1">
    <property type="entry name" value="ATP-DEPENDENT RNA HELICASE DBPA"/>
    <property type="match status" value="1"/>
</dbReference>
<evidence type="ECO:0000259" key="9">
    <source>
        <dbReference type="PROSITE" id="PS51194"/>
    </source>
</evidence>
<protein>
    <submittedName>
        <fullName evidence="11">ATP-dependent RNA helicase DbpA</fullName>
        <ecNumber evidence="11">3.6.4.13</ecNumber>
    </submittedName>
</protein>
<dbReference type="PROSITE" id="PS00039">
    <property type="entry name" value="DEAD_ATP_HELICASE"/>
    <property type="match status" value="1"/>
</dbReference>
<feature type="short sequence motif" description="Q motif" evidence="6">
    <location>
        <begin position="26"/>
        <end position="54"/>
    </location>
</feature>
<dbReference type="GO" id="GO:0016787">
    <property type="term" value="F:hydrolase activity"/>
    <property type="evidence" value="ECO:0007669"/>
    <property type="project" value="UniProtKB-KW"/>
</dbReference>
<feature type="domain" description="Helicase ATP-binding" evidence="8">
    <location>
        <begin position="57"/>
        <end position="228"/>
    </location>
</feature>
<dbReference type="PROSITE" id="PS51195">
    <property type="entry name" value="Q_MOTIF"/>
    <property type="match status" value="1"/>
</dbReference>
<evidence type="ECO:0000259" key="10">
    <source>
        <dbReference type="PROSITE" id="PS51195"/>
    </source>
</evidence>
<dbReference type="InterPro" id="IPR001650">
    <property type="entry name" value="Helicase_C-like"/>
</dbReference>
<dbReference type="CDD" id="cd12501">
    <property type="entry name" value="RRM_EcDbpA_like"/>
    <property type="match status" value="1"/>
</dbReference>
<dbReference type="InterPro" id="IPR014001">
    <property type="entry name" value="Helicase_ATP-bd"/>
</dbReference>
<keyword evidence="4 7" id="KW-0067">ATP-binding</keyword>
<feature type="domain" description="Helicase C-terminal" evidence="9">
    <location>
        <begin position="255"/>
        <end position="399"/>
    </location>
</feature>
<dbReference type="Pfam" id="PF03880">
    <property type="entry name" value="DbpA"/>
    <property type="match status" value="1"/>
</dbReference>
<dbReference type="Proteomes" id="UP000811844">
    <property type="component" value="Unassembled WGS sequence"/>
</dbReference>
<keyword evidence="2 7" id="KW-0378">Hydrolase</keyword>
<sequence>MLSVICFFAQFKGFILSQSIQQGASTAFASLPLKQDLLDNLKTMNFEAMTQIQAQSLPTILAGDDVIAQAKTGSGKTAAFGLGLLNKLDVKRFRIQTMVLCPTRELADQVAKEIRTLARGTHNVKVLTLCGGVPMGPQIGSLEHGAHIIVGTPGRIVDHLDRNRLDLSNVNMLVLDEADRMLEMGFQDQLDQIVAEMPHERQTLLFSATFPEQIKTVADQIMYKPTMVKVESTHDDLTIEQKFYLIEDGQGRTEALELLLLDRQPESAVVFCNTKRETQKVADTLAGKGFSVLALHGDLEQRDRDKMLLQFANKSARVLVATDVAARGLDIDALDAVFNYHIAYDTEVHIHRIGRTGRAGSTGVAYTFFSNEDAYKVSLIEDAMGKAIVETPLPSSSVLTQQPIEAEMVTIQIDAGKKHKIRPGDIVGGLTGENGIAGTDIGKIKVTDIRSYVAVNRFAAKKALNKITNGRLKGKTYRAWFL</sequence>
<evidence type="ECO:0000259" key="8">
    <source>
        <dbReference type="PROSITE" id="PS51192"/>
    </source>
</evidence>
<dbReference type="EC" id="3.6.4.13" evidence="11"/>
<evidence type="ECO:0000256" key="5">
    <source>
        <dbReference type="ARBA" id="ARBA00038437"/>
    </source>
</evidence>
<dbReference type="PROSITE" id="PS51194">
    <property type="entry name" value="HELICASE_CTER"/>
    <property type="match status" value="1"/>
</dbReference>
<feature type="domain" description="DEAD-box RNA helicase Q" evidence="10">
    <location>
        <begin position="26"/>
        <end position="54"/>
    </location>
</feature>
<keyword evidence="1 7" id="KW-0547">Nucleotide-binding</keyword>
<evidence type="ECO:0000256" key="6">
    <source>
        <dbReference type="PROSITE-ProRule" id="PRU00552"/>
    </source>
</evidence>
<accession>A0ABS5I600</accession>
<dbReference type="InterPro" id="IPR044742">
    <property type="entry name" value="DEAD/DEAH_RhlB"/>
</dbReference>
<dbReference type="SMART" id="SM00487">
    <property type="entry name" value="DEXDc"/>
    <property type="match status" value="1"/>
</dbReference>
<reference evidence="11 12" key="1">
    <citation type="submission" date="2020-02" db="EMBL/GenBank/DDBJ databases">
        <title>Shewanella WXL01 sp. nov., a marine bacterium isolated from green algae in Luhuitou Fringing Reef (Northern South China Sea).</title>
        <authorList>
            <person name="Wang X."/>
        </authorList>
    </citation>
    <scope>NUCLEOTIDE SEQUENCE [LARGE SCALE GENOMIC DNA]</scope>
    <source>
        <strain evidence="11 12">MCCC 1A01895</strain>
    </source>
</reference>